<comment type="caution">
    <text evidence="1">The sequence shown here is derived from an EMBL/GenBank/DDBJ whole genome shotgun (WGS) entry which is preliminary data.</text>
</comment>
<reference evidence="1 2" key="1">
    <citation type="submission" date="2016-03" db="EMBL/GenBank/DDBJ databases">
        <title>Genome sequence of Pontibacter sp. nov., of the family cytophagaceae, isolated from marine sediment of the Yellow Sea, China.</title>
        <authorList>
            <person name="Zhang G."/>
            <person name="Zhang R."/>
        </authorList>
    </citation>
    <scope>NUCLEOTIDE SEQUENCE [LARGE SCALE GENOMIC DNA]</scope>
    <source>
        <strain evidence="1 2">S10-8</strain>
    </source>
</reference>
<proteinExistence type="predicted"/>
<protein>
    <submittedName>
        <fullName evidence="1">Uncharacterized protein</fullName>
    </submittedName>
</protein>
<dbReference type="Proteomes" id="UP000186551">
    <property type="component" value="Unassembled WGS sequence"/>
</dbReference>
<evidence type="ECO:0000313" key="1">
    <source>
        <dbReference type="EMBL" id="OKL38535.1"/>
    </source>
</evidence>
<evidence type="ECO:0000313" key="2">
    <source>
        <dbReference type="Proteomes" id="UP000186551"/>
    </source>
</evidence>
<dbReference type="STRING" id="1797110.A3841_05100"/>
<accession>A0A1Q5P8G6</accession>
<dbReference type="AlphaFoldDB" id="A0A1Q5P8G6"/>
<name>A0A1Q5P8G6_9BACT</name>
<gene>
    <name evidence="1" type="ORF">A3841_05100</name>
</gene>
<sequence length="75" mass="8210">MVQKGVGGELGEDLDQGIRRISVAGFVILRGHFGPKLVQELSKKWGIPKNFMFIGSPGDHFPYGLQEMGGVRLVI</sequence>
<keyword evidence="2" id="KW-1185">Reference proteome</keyword>
<dbReference type="EMBL" id="LVWA01000012">
    <property type="protein sequence ID" value="OKL38535.1"/>
    <property type="molecule type" value="Genomic_DNA"/>
</dbReference>
<organism evidence="1 2">
    <name type="scientific">Pontibacter flavimaris</name>
    <dbReference type="NCBI Taxonomy" id="1797110"/>
    <lineage>
        <taxon>Bacteria</taxon>
        <taxon>Pseudomonadati</taxon>
        <taxon>Bacteroidota</taxon>
        <taxon>Cytophagia</taxon>
        <taxon>Cytophagales</taxon>
        <taxon>Hymenobacteraceae</taxon>
        <taxon>Pontibacter</taxon>
    </lineage>
</organism>